<reference evidence="1 2" key="1">
    <citation type="journal article" date="2022" name="Genome Biol. Evol.">
        <title>The Spruce Budworm Genome: Reconstructing the Evolutionary History of Antifreeze Proteins.</title>
        <authorList>
            <person name="Beliveau C."/>
            <person name="Gagne P."/>
            <person name="Picq S."/>
            <person name="Vernygora O."/>
            <person name="Keeling C.I."/>
            <person name="Pinkney K."/>
            <person name="Doucet D."/>
            <person name="Wen F."/>
            <person name="Johnston J.S."/>
            <person name="Maaroufi H."/>
            <person name="Boyle B."/>
            <person name="Laroche J."/>
            <person name="Dewar K."/>
            <person name="Juretic N."/>
            <person name="Blackburn G."/>
            <person name="Nisole A."/>
            <person name="Brunet B."/>
            <person name="Brandao M."/>
            <person name="Lumley L."/>
            <person name="Duan J."/>
            <person name="Quan G."/>
            <person name="Lucarotti C.J."/>
            <person name="Roe A.D."/>
            <person name="Sperling F.A.H."/>
            <person name="Levesque R.C."/>
            <person name="Cusson M."/>
        </authorList>
    </citation>
    <scope>NUCLEOTIDE SEQUENCE [LARGE SCALE GENOMIC DNA]</scope>
    <source>
        <strain evidence="1">Glfc:IPQL:Cfum</strain>
    </source>
</reference>
<organism evidence="1 2">
    <name type="scientific">Choristoneura fumiferana</name>
    <name type="common">Spruce budworm moth</name>
    <name type="synonym">Archips fumiferana</name>
    <dbReference type="NCBI Taxonomy" id="7141"/>
    <lineage>
        <taxon>Eukaryota</taxon>
        <taxon>Metazoa</taxon>
        <taxon>Ecdysozoa</taxon>
        <taxon>Arthropoda</taxon>
        <taxon>Hexapoda</taxon>
        <taxon>Insecta</taxon>
        <taxon>Pterygota</taxon>
        <taxon>Neoptera</taxon>
        <taxon>Endopterygota</taxon>
        <taxon>Lepidoptera</taxon>
        <taxon>Glossata</taxon>
        <taxon>Ditrysia</taxon>
        <taxon>Tortricoidea</taxon>
        <taxon>Tortricidae</taxon>
        <taxon>Tortricinae</taxon>
        <taxon>Choristoneura</taxon>
    </lineage>
</organism>
<dbReference type="Proteomes" id="UP001064048">
    <property type="component" value="Chromosome 18"/>
</dbReference>
<accession>A0ACC0KNI9</accession>
<comment type="caution">
    <text evidence="1">The sequence shown here is derived from an EMBL/GenBank/DDBJ whole genome shotgun (WGS) entry which is preliminary data.</text>
</comment>
<gene>
    <name evidence="1" type="ORF">MSG28_010570</name>
</gene>
<sequence>MSEPRRFTRAQVAARSHRADAAVIIDNVVYDVTGFLSDHPGGAEVLLDNAGKDATKCFRDVGHSDDAYTWREQYVAGEVVDEEKWPVEPRDMPFDSTREPLTLSGLLGAAFPPVALAAVSYMVYLYLFG</sequence>
<name>A0ACC0KNI9_CHOFU</name>
<evidence type="ECO:0000313" key="2">
    <source>
        <dbReference type="Proteomes" id="UP001064048"/>
    </source>
</evidence>
<keyword evidence="2" id="KW-1185">Reference proteome</keyword>
<protein>
    <submittedName>
        <fullName evidence="1">Uncharacterized protein</fullName>
    </submittedName>
</protein>
<proteinExistence type="predicted"/>
<evidence type="ECO:0000313" key="1">
    <source>
        <dbReference type="EMBL" id="KAI8437888.1"/>
    </source>
</evidence>
<dbReference type="EMBL" id="CM046118">
    <property type="protein sequence ID" value="KAI8437888.1"/>
    <property type="molecule type" value="Genomic_DNA"/>
</dbReference>